<accession>A0ABX2CZD4</accession>
<dbReference type="Proteomes" id="UP000702425">
    <property type="component" value="Unassembled WGS sequence"/>
</dbReference>
<keyword evidence="2" id="KW-1185">Reference proteome</keyword>
<organism evidence="1 2">
    <name type="scientific">Microcoleus asticus IPMA8</name>
    <dbReference type="NCBI Taxonomy" id="2563858"/>
    <lineage>
        <taxon>Bacteria</taxon>
        <taxon>Bacillati</taxon>
        <taxon>Cyanobacteriota</taxon>
        <taxon>Cyanophyceae</taxon>
        <taxon>Oscillatoriophycideae</taxon>
        <taxon>Oscillatoriales</taxon>
        <taxon>Microcoleaceae</taxon>
        <taxon>Microcoleus</taxon>
        <taxon>Microcoleus asticus</taxon>
    </lineage>
</organism>
<gene>
    <name evidence="1" type="ORF">E5S67_02983</name>
</gene>
<evidence type="ECO:0000313" key="1">
    <source>
        <dbReference type="EMBL" id="NQE35253.1"/>
    </source>
</evidence>
<proteinExistence type="predicted"/>
<protein>
    <submittedName>
        <fullName evidence="1">Uncharacterized protein</fullName>
    </submittedName>
</protein>
<dbReference type="EMBL" id="SRRZ01000050">
    <property type="protein sequence ID" value="NQE35253.1"/>
    <property type="molecule type" value="Genomic_DNA"/>
</dbReference>
<comment type="caution">
    <text evidence="1">The sequence shown here is derived from an EMBL/GenBank/DDBJ whole genome shotgun (WGS) entry which is preliminary data.</text>
</comment>
<reference evidence="1 2" key="1">
    <citation type="journal article" date="2020" name="Sci. Rep.">
        <title>A novel cyanobacterial geosmin producer, revising GeoA distribution and dispersion patterns in Bacteria.</title>
        <authorList>
            <person name="Churro C."/>
            <person name="Semedo-Aguiar A.P."/>
            <person name="Silva A.D."/>
            <person name="Pereira-Leal J.B."/>
            <person name="Leite R.B."/>
        </authorList>
    </citation>
    <scope>NUCLEOTIDE SEQUENCE [LARGE SCALE GENOMIC DNA]</scope>
    <source>
        <strain evidence="1 2">IPMA8</strain>
    </source>
</reference>
<sequence>MTYTNSEKYASRDTAMPCPVRAYATFHNWYYYQILRLKLPLHLLLARASEKLKNQEVLKPDLVSACITNYQLPITDDGFNILLNFPELLPLVFDPIFFRRALLGCFLLIPRLLL</sequence>
<evidence type="ECO:0000313" key="2">
    <source>
        <dbReference type="Proteomes" id="UP000702425"/>
    </source>
</evidence>
<name>A0ABX2CZD4_9CYAN</name>